<reference evidence="1" key="1">
    <citation type="submission" date="2021-05" db="EMBL/GenBank/DDBJ databases">
        <authorList>
            <person name="Scholz U."/>
            <person name="Mascher M."/>
            <person name="Fiebig A."/>
        </authorList>
    </citation>
    <scope>NUCLEOTIDE SEQUENCE [LARGE SCALE GENOMIC DNA]</scope>
</reference>
<name>A0ACD5UCZ5_AVESA</name>
<keyword evidence="2" id="KW-1185">Reference proteome</keyword>
<dbReference type="Proteomes" id="UP001732700">
    <property type="component" value="Chromosome 2A"/>
</dbReference>
<sequence>MSATEKSKEGEDSPRVEVFLDILGRVPPSDVEAALTSCGVGPTAEAAELVLKSPICYSRPKSAVRFFRWAKQSVQLTAYSWNLLVDILGKAAMFDPMWDAVLSMSQEGGGLLSVATFASMFTSYCARGNFKEAAMAFDVMERHGVPPDAVALNSLISAMCRRDGGAQAAWETFESYKTKVAPDADTFAILLEAWEKEGNVQRAKSTFGEMIVRVGWDTSNMPAYDAFLSTLVRGDQLNEAFSFLQVMRTNGCLPGLKFFAIAIDILIRKGDHVNAIAIWQIMVSDAGLVPNLPMYNAMIGLCCSVGNTDYAFHMLDEMPLNGVFADSVTYNAILEGLIKQHKAREAEAFLAEMSKNEQLPSTSNCAAAIRLFFQEFNPSAAVDVWHCIVEHQITPAEESAKELIVGLLNFSRLTDVKKYTDEMIDMGIELPQSTIENMKRTFGKADKLHTYDQIARRMKRR</sequence>
<organism evidence="1 2">
    <name type="scientific">Avena sativa</name>
    <name type="common">Oat</name>
    <dbReference type="NCBI Taxonomy" id="4498"/>
    <lineage>
        <taxon>Eukaryota</taxon>
        <taxon>Viridiplantae</taxon>
        <taxon>Streptophyta</taxon>
        <taxon>Embryophyta</taxon>
        <taxon>Tracheophyta</taxon>
        <taxon>Spermatophyta</taxon>
        <taxon>Magnoliopsida</taxon>
        <taxon>Liliopsida</taxon>
        <taxon>Poales</taxon>
        <taxon>Poaceae</taxon>
        <taxon>BOP clade</taxon>
        <taxon>Pooideae</taxon>
        <taxon>Poodae</taxon>
        <taxon>Poeae</taxon>
        <taxon>Poeae Chloroplast Group 1 (Aveneae type)</taxon>
        <taxon>Aveninae</taxon>
        <taxon>Avena</taxon>
    </lineage>
</organism>
<dbReference type="EnsemblPlants" id="AVESA.00010b.r2.2AG0230610.1">
    <property type="protein sequence ID" value="AVESA.00010b.r2.2AG0230610.1.CDS.1"/>
    <property type="gene ID" value="AVESA.00010b.r2.2AG0230610"/>
</dbReference>
<evidence type="ECO:0000313" key="2">
    <source>
        <dbReference type="Proteomes" id="UP001732700"/>
    </source>
</evidence>
<evidence type="ECO:0000313" key="1">
    <source>
        <dbReference type="EnsemblPlants" id="AVESA.00010b.r2.2AG0230610.1.CDS.1"/>
    </source>
</evidence>
<reference evidence="1" key="2">
    <citation type="submission" date="2025-09" db="UniProtKB">
        <authorList>
            <consortium name="EnsemblPlants"/>
        </authorList>
    </citation>
    <scope>IDENTIFICATION</scope>
</reference>
<proteinExistence type="predicted"/>
<accession>A0ACD5UCZ5</accession>
<protein>
    <submittedName>
        <fullName evidence="1">Uncharacterized protein</fullName>
    </submittedName>
</protein>